<dbReference type="Proteomes" id="UP000238375">
    <property type="component" value="Unassembled WGS sequence"/>
</dbReference>
<dbReference type="RefSeq" id="WP_106138679.1">
    <property type="nucleotide sequence ID" value="NZ_PVTE01000012.1"/>
</dbReference>
<evidence type="ECO:0000256" key="4">
    <source>
        <dbReference type="ARBA" id="ARBA00023004"/>
    </source>
</evidence>
<sequence length="475" mass="53474">MTSLRILTQGGSLAPNDLRQLAGWAQDYGLTTLEISNRQELLLSPPSKTIREDLARRVQALGLQTDETEPMAQNIVSSLPATDVFAGTPWLTAGVYLDILTQFRTIRPKLKINLVDRAQTLVSPFTGNINVVASPEAGYWYVLLRPSGSVRRYAWPILLESESIGAFVQVVERHYFQNAVDTGVRATADTFYRAVMADFQGNTRRVTQEMTLPDSTIPVYEGFHRGPSGNYWLGLFRKSFTFPLAFIEALCDLCRETRVGQLYLTPYKTLLIKEIRDADRPAWDRLLGRFGIRTNVPAWQLNWQLPNNDTQAIALKNQILHQLDDTDVRTDGLSFAINVPFSEAAAQVVIQQNGSPESFDIYQRAGHSTTNDQYVLVARSQPLTQLTESIRQLSLAYYERLTAPLLPDLSVDDKPVEQPARQIHECPFCLSRYDAQYGEPHRGIVPGTAFEQLSTSYTCNVCDSDKATFIEKWLT</sequence>
<dbReference type="SUPFAM" id="SSF57802">
    <property type="entry name" value="Rubredoxin-like"/>
    <property type="match status" value="1"/>
</dbReference>
<dbReference type="SUPFAM" id="SSF55124">
    <property type="entry name" value="Nitrite/Sulfite reductase N-terminal domain-like"/>
    <property type="match status" value="1"/>
</dbReference>
<dbReference type="Pfam" id="PF03460">
    <property type="entry name" value="NIR_SIR_ferr"/>
    <property type="match status" value="1"/>
</dbReference>
<protein>
    <submittedName>
        <fullName evidence="6">Sulfite reductase beta subunit-like hemoprotein</fullName>
    </submittedName>
</protein>
<evidence type="ECO:0000256" key="2">
    <source>
        <dbReference type="ARBA" id="ARBA00022723"/>
    </source>
</evidence>
<keyword evidence="1" id="KW-0813">Transport</keyword>
<keyword evidence="4" id="KW-0408">Iron</keyword>
<dbReference type="InterPro" id="IPR036136">
    <property type="entry name" value="Nit/Sulf_reduc_fer-like_dom_sf"/>
</dbReference>
<dbReference type="GO" id="GO:0005506">
    <property type="term" value="F:iron ion binding"/>
    <property type="evidence" value="ECO:0007669"/>
    <property type="project" value="InterPro"/>
</dbReference>
<dbReference type="AlphaFoldDB" id="A0A2T0SST6"/>
<dbReference type="InterPro" id="IPR005117">
    <property type="entry name" value="NiRdtase/SiRdtase_haem-b_fer"/>
</dbReference>
<dbReference type="InterPro" id="IPR024935">
    <property type="entry name" value="Rubredoxin_dom"/>
</dbReference>
<organism evidence="6 7">
    <name type="scientific">Spirosoma oryzae</name>
    <dbReference type="NCBI Taxonomy" id="1469603"/>
    <lineage>
        <taxon>Bacteria</taxon>
        <taxon>Pseudomonadati</taxon>
        <taxon>Bacteroidota</taxon>
        <taxon>Cytophagia</taxon>
        <taxon>Cytophagales</taxon>
        <taxon>Cytophagaceae</taxon>
        <taxon>Spirosoma</taxon>
    </lineage>
</organism>
<keyword evidence="2" id="KW-0479">Metal-binding</keyword>
<name>A0A2T0SST6_9BACT</name>
<reference evidence="6 7" key="1">
    <citation type="submission" date="2018-03" db="EMBL/GenBank/DDBJ databases">
        <title>Genomic Encyclopedia of Archaeal and Bacterial Type Strains, Phase II (KMG-II): from individual species to whole genera.</title>
        <authorList>
            <person name="Goeker M."/>
        </authorList>
    </citation>
    <scope>NUCLEOTIDE SEQUENCE [LARGE SCALE GENOMIC DNA]</scope>
    <source>
        <strain evidence="6 7">DSM 28354</strain>
    </source>
</reference>
<evidence type="ECO:0000313" key="6">
    <source>
        <dbReference type="EMBL" id="PRY36475.1"/>
    </source>
</evidence>
<dbReference type="PROSITE" id="PS50903">
    <property type="entry name" value="RUBREDOXIN_LIKE"/>
    <property type="match status" value="1"/>
</dbReference>
<keyword evidence="7" id="KW-1185">Reference proteome</keyword>
<dbReference type="EMBL" id="PVTE01000012">
    <property type="protein sequence ID" value="PRY36475.1"/>
    <property type="molecule type" value="Genomic_DNA"/>
</dbReference>
<dbReference type="InterPro" id="IPR024934">
    <property type="entry name" value="Rubredoxin-like_dom"/>
</dbReference>
<gene>
    <name evidence="6" type="ORF">CLV58_11265</name>
</gene>
<comment type="caution">
    <text evidence="6">The sequence shown here is derived from an EMBL/GenBank/DDBJ whole genome shotgun (WGS) entry which is preliminary data.</text>
</comment>
<evidence type="ECO:0000256" key="1">
    <source>
        <dbReference type="ARBA" id="ARBA00022448"/>
    </source>
</evidence>
<dbReference type="Gene3D" id="2.20.28.10">
    <property type="match status" value="1"/>
</dbReference>
<dbReference type="GO" id="GO:0016491">
    <property type="term" value="F:oxidoreductase activity"/>
    <property type="evidence" value="ECO:0007669"/>
    <property type="project" value="InterPro"/>
</dbReference>
<feature type="domain" description="Rubredoxin-like" evidence="5">
    <location>
        <begin position="421"/>
        <end position="472"/>
    </location>
</feature>
<dbReference type="OrthoDB" id="9758182at2"/>
<keyword evidence="3" id="KW-0249">Electron transport</keyword>
<accession>A0A2T0SST6</accession>
<evidence type="ECO:0000259" key="5">
    <source>
        <dbReference type="PROSITE" id="PS50903"/>
    </source>
</evidence>
<evidence type="ECO:0000313" key="7">
    <source>
        <dbReference type="Proteomes" id="UP000238375"/>
    </source>
</evidence>
<evidence type="ECO:0000256" key="3">
    <source>
        <dbReference type="ARBA" id="ARBA00022982"/>
    </source>
</evidence>
<dbReference type="Pfam" id="PF00301">
    <property type="entry name" value="Rubredoxin"/>
    <property type="match status" value="1"/>
</dbReference>
<proteinExistence type="predicted"/>